<name>A0A410DXC7_9CLOT</name>
<accession>A0A410DXC7</accession>
<dbReference type="RefSeq" id="WP_128214425.1">
    <property type="nucleotide sequence ID" value="NZ_CP025746.1"/>
</dbReference>
<proteinExistence type="predicted"/>
<protein>
    <submittedName>
        <fullName evidence="1">Uncharacterized protein</fullName>
    </submittedName>
</protein>
<reference evidence="1 2" key="1">
    <citation type="submission" date="2018-01" db="EMBL/GenBank/DDBJ databases">
        <title>Genome Sequencing and Assembly of Anaerobacter polyendosporus strain CT4.</title>
        <authorList>
            <person name="Tachaapaikoon C."/>
            <person name="Sutheeworapong S."/>
            <person name="Jenjaroenpun P."/>
            <person name="Wongsurawat T."/>
            <person name="Nookeaw I."/>
            <person name="Cheawchanlertfa P."/>
            <person name="Kosugi A."/>
            <person name="Cheevadhanarak S."/>
            <person name="Ratanakhanokchai K."/>
        </authorList>
    </citation>
    <scope>NUCLEOTIDE SEQUENCE [LARGE SCALE GENOMIC DNA]</scope>
    <source>
        <strain evidence="1 2">CT4</strain>
    </source>
</reference>
<dbReference type="AlphaFoldDB" id="A0A410DXC7"/>
<evidence type="ECO:0000313" key="1">
    <source>
        <dbReference type="EMBL" id="QAA33701.1"/>
    </source>
</evidence>
<dbReference type="Proteomes" id="UP000286268">
    <property type="component" value="Chromosome"/>
</dbReference>
<organism evidence="1 2">
    <name type="scientific">Clostridium manihotivorum</name>
    <dbReference type="NCBI Taxonomy" id="2320868"/>
    <lineage>
        <taxon>Bacteria</taxon>
        <taxon>Bacillati</taxon>
        <taxon>Bacillota</taxon>
        <taxon>Clostridia</taxon>
        <taxon>Eubacteriales</taxon>
        <taxon>Clostridiaceae</taxon>
        <taxon>Clostridium</taxon>
    </lineage>
</organism>
<dbReference type="OrthoDB" id="2052302at2"/>
<gene>
    <name evidence="1" type="ORF">C1I91_19855</name>
</gene>
<evidence type="ECO:0000313" key="2">
    <source>
        <dbReference type="Proteomes" id="UP000286268"/>
    </source>
</evidence>
<dbReference type="KEGG" id="cmah:C1I91_19855"/>
<keyword evidence="2" id="KW-1185">Reference proteome</keyword>
<sequence>MLLKNIKKIISPFLKPYGYYYKPSNLQSVGVYQYEKEEDGVTKYIIVDKVRLGNTIRLLFRTSLMAPMRDYQLYLIDKKFKDKFFWHYNSESELQDILKEFCQHIKKYGLETLEILSKEYLKPDKSLFDALSVETKAKSESFAKRYDLVFENPKEQLDKLVKIIEAEKVKSSEPNSNYIIDIATYYGELIINNLGGSWQLDNYKGEEYIVSRVGGKNIDVSPIDDINDYWFKGTLYCHDLKVVYDSLERRVKNSEMQ</sequence>
<dbReference type="EMBL" id="CP025746">
    <property type="protein sequence ID" value="QAA33701.1"/>
    <property type="molecule type" value="Genomic_DNA"/>
</dbReference>